<dbReference type="InterPro" id="IPR003582">
    <property type="entry name" value="ShKT_dom"/>
</dbReference>
<gene>
    <name evidence="2" type="ORF">WR25_20738</name>
</gene>
<evidence type="ECO:0000313" key="3">
    <source>
        <dbReference type="Proteomes" id="UP000218231"/>
    </source>
</evidence>
<feature type="domain" description="ShKT" evidence="1">
    <location>
        <begin position="1"/>
        <end position="12"/>
    </location>
</feature>
<feature type="domain" description="ShKT" evidence="1">
    <location>
        <begin position="55"/>
        <end position="88"/>
    </location>
</feature>
<dbReference type="PANTHER" id="PTHR46219">
    <property type="entry name" value="PROTEIN CBG11138"/>
    <property type="match status" value="1"/>
</dbReference>
<reference evidence="2 3" key="1">
    <citation type="journal article" date="2017" name="Curr. Biol.">
        <title>Genome architecture and evolution of a unichromosomal asexual nematode.</title>
        <authorList>
            <person name="Fradin H."/>
            <person name="Zegar C."/>
            <person name="Gutwein M."/>
            <person name="Lucas J."/>
            <person name="Kovtun M."/>
            <person name="Corcoran D."/>
            <person name="Baugh L.R."/>
            <person name="Kiontke K."/>
            <person name="Gunsalus K."/>
            <person name="Fitch D.H."/>
            <person name="Piano F."/>
        </authorList>
    </citation>
    <scope>NUCLEOTIDE SEQUENCE [LARGE SCALE GENOMIC DNA]</scope>
    <source>
        <strain evidence="2">PF1309</strain>
    </source>
</reference>
<dbReference type="Pfam" id="PF01549">
    <property type="entry name" value="ShK"/>
    <property type="match status" value="2"/>
</dbReference>
<evidence type="ECO:0000313" key="2">
    <source>
        <dbReference type="EMBL" id="PAV65218.1"/>
    </source>
</evidence>
<accession>A0A2A2JU79</accession>
<dbReference type="STRING" id="2018661.A0A2A2JU79"/>
<dbReference type="EMBL" id="LIAE01010217">
    <property type="protein sequence ID" value="PAV65218.1"/>
    <property type="molecule type" value="Genomic_DNA"/>
</dbReference>
<dbReference type="Gene3D" id="1.10.10.1870">
    <property type="entry name" value="ShTK domain-like"/>
    <property type="match status" value="1"/>
</dbReference>
<comment type="caution">
    <text evidence="2">The sequence shown here is derived from an EMBL/GenBank/DDBJ whole genome shotgun (WGS) entry which is preliminary data.</text>
</comment>
<dbReference type="OrthoDB" id="5863778at2759"/>
<protein>
    <recommendedName>
        <fullName evidence="1">ShKT domain-containing protein</fullName>
    </recommendedName>
</protein>
<keyword evidence="3" id="KW-1185">Reference proteome</keyword>
<name>A0A2A2JU79_9BILA</name>
<dbReference type="Proteomes" id="UP000218231">
    <property type="component" value="Unassembled WGS sequence"/>
</dbReference>
<organism evidence="2 3">
    <name type="scientific">Diploscapter pachys</name>
    <dbReference type="NCBI Taxonomy" id="2018661"/>
    <lineage>
        <taxon>Eukaryota</taxon>
        <taxon>Metazoa</taxon>
        <taxon>Ecdysozoa</taxon>
        <taxon>Nematoda</taxon>
        <taxon>Chromadorea</taxon>
        <taxon>Rhabditida</taxon>
        <taxon>Rhabditina</taxon>
        <taxon>Rhabditomorpha</taxon>
        <taxon>Rhabditoidea</taxon>
        <taxon>Rhabditidae</taxon>
        <taxon>Diploscapter</taxon>
    </lineage>
</organism>
<proteinExistence type="predicted"/>
<evidence type="ECO:0000259" key="1">
    <source>
        <dbReference type="Pfam" id="PF01549"/>
    </source>
</evidence>
<dbReference type="AlphaFoldDB" id="A0A2A2JU79"/>
<sequence>MTDQCPKTCERCGVSTTTTASITCVDKLNPTTGVSGRCGASRTTSAGSQATAGSTCVDKLNPNTGVSDCPSRANLCNDSQYYSLMTDQFFTLIRMVLSVFH</sequence>
<dbReference type="PANTHER" id="PTHR46219:SF5">
    <property type="entry name" value="SHKT DOMAIN-CONTAINING PROTEIN"/>
    <property type="match status" value="1"/>
</dbReference>